<feature type="compositionally biased region" description="Basic and acidic residues" evidence="1">
    <location>
        <begin position="11"/>
        <end position="21"/>
    </location>
</feature>
<dbReference type="AlphaFoldDB" id="A0A3M6UZT2"/>
<organism evidence="2 3">
    <name type="scientific">Pocillopora damicornis</name>
    <name type="common">Cauliflower coral</name>
    <name type="synonym">Millepora damicornis</name>
    <dbReference type="NCBI Taxonomy" id="46731"/>
    <lineage>
        <taxon>Eukaryota</taxon>
        <taxon>Metazoa</taxon>
        <taxon>Cnidaria</taxon>
        <taxon>Anthozoa</taxon>
        <taxon>Hexacorallia</taxon>
        <taxon>Scleractinia</taxon>
        <taxon>Astrocoeniina</taxon>
        <taxon>Pocilloporidae</taxon>
        <taxon>Pocillopora</taxon>
    </lineage>
</organism>
<gene>
    <name evidence="2" type="ORF">pdam_00007748</name>
</gene>
<evidence type="ECO:0000313" key="3">
    <source>
        <dbReference type="Proteomes" id="UP000275408"/>
    </source>
</evidence>
<evidence type="ECO:0000256" key="1">
    <source>
        <dbReference type="SAM" id="MobiDB-lite"/>
    </source>
</evidence>
<reference evidence="2 3" key="1">
    <citation type="journal article" date="2018" name="Sci. Rep.">
        <title>Comparative analysis of the Pocillopora damicornis genome highlights role of immune system in coral evolution.</title>
        <authorList>
            <person name="Cunning R."/>
            <person name="Bay R.A."/>
            <person name="Gillette P."/>
            <person name="Baker A.C."/>
            <person name="Traylor-Knowles N."/>
        </authorList>
    </citation>
    <scope>NUCLEOTIDE SEQUENCE [LARGE SCALE GENOMIC DNA]</scope>
    <source>
        <strain evidence="2">RSMAS</strain>
        <tissue evidence="2">Whole animal</tissue>
    </source>
</reference>
<proteinExistence type="predicted"/>
<sequence length="112" mass="12380">MSRVSCTEFGSEVKETSGDTDEKLEDLLTISEVSATEDVTGSDEKVEFSACSVRTELAMLCVNLRRHPMKSQEADKVLGFLLVCMLEVVHLAQSVAWCPHWQKKGKKSSSQA</sequence>
<dbReference type="EMBL" id="RCHS01000387">
    <property type="protein sequence ID" value="RMX59201.1"/>
    <property type="molecule type" value="Genomic_DNA"/>
</dbReference>
<dbReference type="Proteomes" id="UP000275408">
    <property type="component" value="Unassembled WGS sequence"/>
</dbReference>
<keyword evidence="3" id="KW-1185">Reference proteome</keyword>
<feature type="region of interest" description="Disordered" evidence="1">
    <location>
        <begin position="1"/>
        <end position="21"/>
    </location>
</feature>
<evidence type="ECO:0000313" key="2">
    <source>
        <dbReference type="EMBL" id="RMX59201.1"/>
    </source>
</evidence>
<accession>A0A3M6UZT2</accession>
<name>A0A3M6UZT2_POCDA</name>
<protein>
    <submittedName>
        <fullName evidence="2">Uncharacterized protein</fullName>
    </submittedName>
</protein>
<comment type="caution">
    <text evidence="2">The sequence shown here is derived from an EMBL/GenBank/DDBJ whole genome shotgun (WGS) entry which is preliminary data.</text>
</comment>